<accession>A0AAD1VUD0</accession>
<name>A0AAD1VUD0_PELCU</name>
<gene>
    <name evidence="2" type="ORF">PECUL_23A013076</name>
</gene>
<feature type="region of interest" description="Disordered" evidence="1">
    <location>
        <begin position="1"/>
        <end position="50"/>
    </location>
</feature>
<feature type="compositionally biased region" description="Low complexity" evidence="1">
    <location>
        <begin position="1"/>
        <end position="23"/>
    </location>
</feature>
<dbReference type="EMBL" id="OW240914">
    <property type="protein sequence ID" value="CAH2273654.1"/>
    <property type="molecule type" value="Genomic_DNA"/>
</dbReference>
<evidence type="ECO:0000313" key="2">
    <source>
        <dbReference type="EMBL" id="CAH2273654.1"/>
    </source>
</evidence>
<keyword evidence="3" id="KW-1185">Reference proteome</keyword>
<evidence type="ECO:0000313" key="3">
    <source>
        <dbReference type="Proteomes" id="UP001295444"/>
    </source>
</evidence>
<dbReference type="Proteomes" id="UP001295444">
    <property type="component" value="Chromosome 03"/>
</dbReference>
<organism evidence="2 3">
    <name type="scientific">Pelobates cultripes</name>
    <name type="common">Western spadefoot toad</name>
    <dbReference type="NCBI Taxonomy" id="61616"/>
    <lineage>
        <taxon>Eukaryota</taxon>
        <taxon>Metazoa</taxon>
        <taxon>Chordata</taxon>
        <taxon>Craniata</taxon>
        <taxon>Vertebrata</taxon>
        <taxon>Euteleostomi</taxon>
        <taxon>Amphibia</taxon>
        <taxon>Batrachia</taxon>
        <taxon>Anura</taxon>
        <taxon>Pelobatoidea</taxon>
        <taxon>Pelobatidae</taxon>
        <taxon>Pelobates</taxon>
    </lineage>
</organism>
<dbReference type="AlphaFoldDB" id="A0AAD1VUD0"/>
<reference evidence="2" key="1">
    <citation type="submission" date="2022-03" db="EMBL/GenBank/DDBJ databases">
        <authorList>
            <person name="Alioto T."/>
            <person name="Alioto T."/>
            <person name="Gomez Garrido J."/>
        </authorList>
    </citation>
    <scope>NUCLEOTIDE SEQUENCE</scope>
</reference>
<proteinExistence type="predicted"/>
<sequence>MDIRYLSPHSPTSRSHSTSLTHSMRTACRSVQSPTPTAHDHANSTSVRTNSTYQIQKEELHAYECHLCSCKCYSPILQTEFRSYLRRLLNTARTE</sequence>
<feature type="non-terminal residue" evidence="2">
    <location>
        <position position="95"/>
    </location>
</feature>
<evidence type="ECO:0000256" key="1">
    <source>
        <dbReference type="SAM" id="MobiDB-lite"/>
    </source>
</evidence>
<protein>
    <submittedName>
        <fullName evidence="2">Uncharacterized protein</fullName>
    </submittedName>
</protein>